<dbReference type="AlphaFoldDB" id="A0ABD0K5U7"/>
<dbReference type="InterPro" id="IPR034483">
    <property type="entry name" value="RGS_Egl-10"/>
</dbReference>
<keyword evidence="4" id="KW-1185">Reference proteome</keyword>
<dbReference type="InterPro" id="IPR016137">
    <property type="entry name" value="RGS"/>
</dbReference>
<dbReference type="CDD" id="cd08705">
    <property type="entry name" value="RGS_R7-like"/>
    <property type="match status" value="1"/>
</dbReference>
<dbReference type="SUPFAM" id="SSF48670">
    <property type="entry name" value="Transducin (heterotrimeric G protein), gamma chain"/>
    <property type="match status" value="1"/>
</dbReference>
<feature type="domain" description="RGS" evidence="2">
    <location>
        <begin position="303"/>
        <end position="419"/>
    </location>
</feature>
<dbReference type="SUPFAM" id="SSF48097">
    <property type="entry name" value="Regulator of G-protein signaling, RGS"/>
    <property type="match status" value="1"/>
</dbReference>
<evidence type="ECO:0000256" key="1">
    <source>
        <dbReference type="ARBA" id="ARBA00022700"/>
    </source>
</evidence>
<reference evidence="3 4" key="1">
    <citation type="journal article" date="2023" name="Sci. Data">
        <title>Genome assembly of the Korean intertidal mud-creeper Batillaria attramentaria.</title>
        <authorList>
            <person name="Patra A.K."/>
            <person name="Ho P.T."/>
            <person name="Jun S."/>
            <person name="Lee S.J."/>
            <person name="Kim Y."/>
            <person name="Won Y.J."/>
        </authorList>
    </citation>
    <scope>NUCLEOTIDE SEQUENCE [LARGE SCALE GENOMIC DNA]</scope>
    <source>
        <strain evidence="3">Wonlab-2016</strain>
    </source>
</reference>
<protein>
    <recommendedName>
        <fullName evidence="2">RGS domain-containing protein</fullName>
    </recommendedName>
</protein>
<dbReference type="Proteomes" id="UP001519460">
    <property type="component" value="Unassembled WGS sequence"/>
</dbReference>
<dbReference type="CDD" id="cd00068">
    <property type="entry name" value="GGL"/>
    <property type="match status" value="1"/>
</dbReference>
<dbReference type="Pfam" id="PF00631">
    <property type="entry name" value="G-gamma"/>
    <property type="match status" value="1"/>
</dbReference>
<dbReference type="EMBL" id="JACVVK020000249">
    <property type="protein sequence ID" value="KAK7482207.1"/>
    <property type="molecule type" value="Genomic_DNA"/>
</dbReference>
<evidence type="ECO:0000259" key="2">
    <source>
        <dbReference type="PROSITE" id="PS50132"/>
    </source>
</evidence>
<dbReference type="SMART" id="SM00315">
    <property type="entry name" value="RGS"/>
    <property type="match status" value="1"/>
</dbReference>
<dbReference type="InterPro" id="IPR040759">
    <property type="entry name" value="RGS_DHEX"/>
</dbReference>
<dbReference type="PRINTS" id="PR01301">
    <property type="entry name" value="RGSPROTEIN"/>
</dbReference>
<dbReference type="Gene3D" id="4.10.260.10">
    <property type="entry name" value="Transducin (heterotrimeric G protein), gamma chain"/>
    <property type="match status" value="1"/>
</dbReference>
<dbReference type="Pfam" id="PF00615">
    <property type="entry name" value="RGS"/>
    <property type="match status" value="1"/>
</dbReference>
<keyword evidence="1" id="KW-0734">Signal transduction inhibitor</keyword>
<dbReference type="InterPro" id="IPR047017">
    <property type="entry name" value="RGS6/7/9/11_DHEX_sf"/>
</dbReference>
<dbReference type="FunFam" id="1.10.167.10:FF:000001">
    <property type="entry name" value="Putative regulator of g-protein signaling 12"/>
    <property type="match status" value="1"/>
</dbReference>
<evidence type="ECO:0000313" key="4">
    <source>
        <dbReference type="Proteomes" id="UP001519460"/>
    </source>
</evidence>
<dbReference type="SMART" id="SM00224">
    <property type="entry name" value="GGL"/>
    <property type="match status" value="1"/>
</dbReference>
<organism evidence="3 4">
    <name type="scientific">Batillaria attramentaria</name>
    <dbReference type="NCBI Taxonomy" id="370345"/>
    <lineage>
        <taxon>Eukaryota</taxon>
        <taxon>Metazoa</taxon>
        <taxon>Spiralia</taxon>
        <taxon>Lophotrochozoa</taxon>
        <taxon>Mollusca</taxon>
        <taxon>Gastropoda</taxon>
        <taxon>Caenogastropoda</taxon>
        <taxon>Sorbeoconcha</taxon>
        <taxon>Cerithioidea</taxon>
        <taxon>Batillariidae</taxon>
        <taxon>Batillaria</taxon>
    </lineage>
</organism>
<dbReference type="GO" id="GO:0009968">
    <property type="term" value="P:negative regulation of signal transduction"/>
    <property type="evidence" value="ECO:0007669"/>
    <property type="project" value="UniProtKB-KW"/>
</dbReference>
<dbReference type="Gene3D" id="1.10.1240.60">
    <property type="match status" value="1"/>
</dbReference>
<dbReference type="InterPro" id="IPR015898">
    <property type="entry name" value="G-protein_gamma-like_dom"/>
</dbReference>
<proteinExistence type="predicted"/>
<dbReference type="InterPro" id="IPR036284">
    <property type="entry name" value="GGL_sf"/>
</dbReference>
<dbReference type="PANTHER" id="PTHR45746">
    <property type="entry name" value="LP21163P"/>
    <property type="match status" value="1"/>
</dbReference>
<comment type="caution">
    <text evidence="3">The sequence shown here is derived from an EMBL/GenBank/DDBJ whole genome shotgun (WGS) entry which is preliminary data.</text>
</comment>
<gene>
    <name evidence="3" type="ORF">BaRGS_00026556</name>
</gene>
<dbReference type="InterPro" id="IPR047016">
    <property type="entry name" value="RGS6/7/9/11"/>
</dbReference>
<dbReference type="InterPro" id="IPR036305">
    <property type="entry name" value="RGS_sf"/>
</dbReference>
<dbReference type="PROSITE" id="PS50132">
    <property type="entry name" value="RGS"/>
    <property type="match status" value="1"/>
</dbReference>
<dbReference type="SMART" id="SM01224">
    <property type="entry name" value="G_gamma"/>
    <property type="match status" value="1"/>
</dbReference>
<feature type="non-terminal residue" evidence="3">
    <location>
        <position position="1"/>
    </location>
</feature>
<accession>A0ABD0K5U7</accession>
<evidence type="ECO:0000313" key="3">
    <source>
        <dbReference type="EMBL" id="KAK7482207.1"/>
    </source>
</evidence>
<dbReference type="PANTHER" id="PTHR45746:SF6">
    <property type="entry name" value="LP21163P"/>
    <property type="match status" value="1"/>
</dbReference>
<sequence>AGDPALSVASKSPLIKDGLARILQAADPEKNVKLDGDSDVYDLTVLSLKQVSLQVFRITWSGTPCFWPSRCGEPENTDYAVYLCKRTMQNKQRLELADYEAENLARLQKMFSRKWEFIFMQAEAQAKVDKKRDKLERKVLDSQDGHLGCTSTCAGMCKYNRDRHQESLQNEQTFKNESGVYTALPCADVGFSAFLRESAPNYAVPGGRISPSVSEADLHNPSDSIKHEIEVLKRKIEKRRVKISKVTESFIAYFQQYAEYDAFITSPDPSNPWIADSTESWDQDRTLSAREIPQRRVKRWAFSIEELLRDPAGRDQFTKFLDKEFSGENLKFWLACQELKGLPMREVNKKVHEIFTEFLAPGAHNPVNVDCQIMELVRRRMENNPTRFCFEEAQDHIFKLMKSDSYSRYLRSDQYKDFLSGTRKKLYKVHNSKAAEFEHRGHVMLGRPRPGGQESEATGDKKGVAQEMCCGQTQEMCCGQTQEMCCGDVSQEMCCGQTNFLISTFSCGCVGASLVLGLRANGSAEYRQEGNKADNGRNVLILDCDAKQCALVCAVHCNGKCMCSVV</sequence>
<dbReference type="Gene3D" id="1.10.167.10">
    <property type="entry name" value="Regulator of G-protein Signalling 4, domain 2"/>
    <property type="match status" value="1"/>
</dbReference>
<dbReference type="Pfam" id="PF18148">
    <property type="entry name" value="RGS_DHEX"/>
    <property type="match status" value="1"/>
</dbReference>
<dbReference type="InterPro" id="IPR044926">
    <property type="entry name" value="RGS_subdomain_2"/>
</dbReference>
<name>A0ABD0K5U7_9CAEN</name>